<evidence type="ECO:0000259" key="6">
    <source>
        <dbReference type="PROSITE" id="PS51898"/>
    </source>
</evidence>
<dbReference type="PROSITE" id="PS51898">
    <property type="entry name" value="TYR_RECOMBINASE"/>
    <property type="match status" value="1"/>
</dbReference>
<keyword evidence="3 5" id="KW-0238">DNA-binding</keyword>
<organism evidence="8 9">
    <name type="scientific">Croceicoccus mobilis</name>
    <dbReference type="NCBI Taxonomy" id="1703339"/>
    <lineage>
        <taxon>Bacteria</taxon>
        <taxon>Pseudomonadati</taxon>
        <taxon>Pseudomonadota</taxon>
        <taxon>Alphaproteobacteria</taxon>
        <taxon>Sphingomonadales</taxon>
        <taxon>Erythrobacteraceae</taxon>
        <taxon>Croceicoccus</taxon>
    </lineage>
</organism>
<feature type="domain" description="Tyr recombinase" evidence="6">
    <location>
        <begin position="119"/>
        <end position="304"/>
    </location>
</feature>
<name>A0A916YYC2_9SPHN</name>
<reference evidence="8" key="2">
    <citation type="submission" date="2020-09" db="EMBL/GenBank/DDBJ databases">
        <authorList>
            <person name="Sun Q."/>
            <person name="Zhou Y."/>
        </authorList>
    </citation>
    <scope>NUCLEOTIDE SEQUENCE</scope>
    <source>
        <strain evidence="8">CGMCC 1.15360</strain>
    </source>
</reference>
<dbReference type="GO" id="GO:0007059">
    <property type="term" value="P:chromosome segregation"/>
    <property type="evidence" value="ECO:0007669"/>
    <property type="project" value="UniProtKB-KW"/>
</dbReference>
<keyword evidence="9" id="KW-1185">Reference proteome</keyword>
<dbReference type="Gene3D" id="1.10.150.130">
    <property type="match status" value="1"/>
</dbReference>
<comment type="caution">
    <text evidence="8">The sequence shown here is derived from an EMBL/GenBank/DDBJ whole genome shotgun (WGS) entry which is preliminary data.</text>
</comment>
<evidence type="ECO:0000256" key="1">
    <source>
        <dbReference type="ARBA" id="ARBA00022829"/>
    </source>
</evidence>
<dbReference type="Pfam" id="PF00589">
    <property type="entry name" value="Phage_integrase"/>
    <property type="match status" value="1"/>
</dbReference>
<evidence type="ECO:0000259" key="7">
    <source>
        <dbReference type="PROSITE" id="PS51900"/>
    </source>
</evidence>
<protein>
    <submittedName>
        <fullName evidence="8">Integrase</fullName>
    </submittedName>
</protein>
<keyword evidence="1" id="KW-0159">Chromosome partition</keyword>
<dbReference type="SUPFAM" id="SSF56349">
    <property type="entry name" value="DNA breaking-rejoining enzymes"/>
    <property type="match status" value="1"/>
</dbReference>
<dbReference type="InterPro" id="IPR010998">
    <property type="entry name" value="Integrase_recombinase_N"/>
</dbReference>
<dbReference type="GO" id="GO:0006310">
    <property type="term" value="P:DNA recombination"/>
    <property type="evidence" value="ECO:0007669"/>
    <property type="project" value="UniProtKB-KW"/>
</dbReference>
<evidence type="ECO:0000256" key="2">
    <source>
        <dbReference type="ARBA" id="ARBA00022908"/>
    </source>
</evidence>
<evidence type="ECO:0000256" key="3">
    <source>
        <dbReference type="ARBA" id="ARBA00023125"/>
    </source>
</evidence>
<dbReference type="PANTHER" id="PTHR30349">
    <property type="entry name" value="PHAGE INTEGRASE-RELATED"/>
    <property type="match status" value="1"/>
</dbReference>
<dbReference type="PANTHER" id="PTHR30349:SF81">
    <property type="entry name" value="TYROSINE RECOMBINASE XERC"/>
    <property type="match status" value="1"/>
</dbReference>
<dbReference type="Gene3D" id="1.10.443.10">
    <property type="entry name" value="Intergrase catalytic core"/>
    <property type="match status" value="1"/>
</dbReference>
<dbReference type="Pfam" id="PF02899">
    <property type="entry name" value="Phage_int_SAM_1"/>
    <property type="match status" value="1"/>
</dbReference>
<evidence type="ECO:0000256" key="5">
    <source>
        <dbReference type="PROSITE-ProRule" id="PRU01248"/>
    </source>
</evidence>
<dbReference type="InterPro" id="IPR002104">
    <property type="entry name" value="Integrase_catalytic"/>
</dbReference>
<dbReference type="GO" id="GO:0015074">
    <property type="term" value="P:DNA integration"/>
    <property type="evidence" value="ECO:0007669"/>
    <property type="project" value="UniProtKB-KW"/>
</dbReference>
<gene>
    <name evidence="8" type="ORF">GCM10010990_15460</name>
</gene>
<evidence type="ECO:0000313" key="8">
    <source>
        <dbReference type="EMBL" id="GGD66826.1"/>
    </source>
</evidence>
<dbReference type="GO" id="GO:0003677">
    <property type="term" value="F:DNA binding"/>
    <property type="evidence" value="ECO:0007669"/>
    <property type="project" value="UniProtKB-UniRule"/>
</dbReference>
<dbReference type="InterPro" id="IPR011010">
    <property type="entry name" value="DNA_brk_join_enz"/>
</dbReference>
<dbReference type="InterPro" id="IPR044068">
    <property type="entry name" value="CB"/>
</dbReference>
<evidence type="ECO:0000256" key="4">
    <source>
        <dbReference type="ARBA" id="ARBA00023172"/>
    </source>
</evidence>
<dbReference type="Proteomes" id="UP000612349">
    <property type="component" value="Unassembled WGS sequence"/>
</dbReference>
<dbReference type="InterPro" id="IPR013762">
    <property type="entry name" value="Integrase-like_cat_sf"/>
</dbReference>
<dbReference type="EMBL" id="BMIP01000002">
    <property type="protein sequence ID" value="GGD66826.1"/>
    <property type="molecule type" value="Genomic_DNA"/>
</dbReference>
<evidence type="ECO:0000313" key="9">
    <source>
        <dbReference type="Proteomes" id="UP000612349"/>
    </source>
</evidence>
<dbReference type="InterPro" id="IPR050090">
    <property type="entry name" value="Tyrosine_recombinase_XerCD"/>
</dbReference>
<keyword evidence="2" id="KW-0229">DNA integration</keyword>
<proteinExistence type="predicted"/>
<sequence length="365" mass="41533">MTALAPHLSTYLREHLPRERAVSPHTVKTYANCFVLLVQFAADRLKRRPTDLEIEDLGTDMIMAFLDHVENGRGSCVRTRNGRLAAIRSFFRYIEYRIPACLDQALRVRSIPTKKTDKALIDYLDRAEIKALLDAPDPRTRLGTRDRAMLHLAYAGGLRVSELVTLQLRDFPDRSLSTVHIMGKGRRERVLPLWKETQFALRAWLAIRPDAQAAEIFLNAKGQPMTRDGFAFRLAEHVKAAAEKQPSIFGKRVTPHVLRHSCAMHTLAATGDIRKVALWLGHASIQSTETYLRADPEEKLQILAAHGAPAIRPGRLSRKATIYYQCFRKYVQEVMSKFDTGPHRSPKRQWRSRQQSFAFEAAVDA</sequence>
<dbReference type="PROSITE" id="PS51900">
    <property type="entry name" value="CB"/>
    <property type="match status" value="1"/>
</dbReference>
<keyword evidence="4" id="KW-0233">DNA recombination</keyword>
<dbReference type="AlphaFoldDB" id="A0A916YYC2"/>
<accession>A0A916YYC2</accession>
<dbReference type="InterPro" id="IPR004107">
    <property type="entry name" value="Integrase_SAM-like_N"/>
</dbReference>
<reference evidence="8" key="1">
    <citation type="journal article" date="2014" name="Int. J. Syst. Evol. Microbiol.">
        <title>Complete genome sequence of Corynebacterium casei LMG S-19264T (=DSM 44701T), isolated from a smear-ripened cheese.</title>
        <authorList>
            <consortium name="US DOE Joint Genome Institute (JGI-PGF)"/>
            <person name="Walter F."/>
            <person name="Albersmeier A."/>
            <person name="Kalinowski J."/>
            <person name="Ruckert C."/>
        </authorList>
    </citation>
    <scope>NUCLEOTIDE SEQUENCE</scope>
    <source>
        <strain evidence="8">CGMCC 1.15360</strain>
    </source>
</reference>
<feature type="domain" description="Core-binding (CB)" evidence="7">
    <location>
        <begin position="2"/>
        <end position="95"/>
    </location>
</feature>